<accession>A0A2P4UM61</accession>
<dbReference type="InterPro" id="IPR011761">
    <property type="entry name" value="ATP-grasp"/>
</dbReference>
<dbReference type="SUPFAM" id="SSF56059">
    <property type="entry name" value="Glutathione synthetase ATP-binding domain-like"/>
    <property type="match status" value="1"/>
</dbReference>
<dbReference type="GO" id="GO:0046872">
    <property type="term" value="F:metal ion binding"/>
    <property type="evidence" value="ECO:0007669"/>
    <property type="project" value="InterPro"/>
</dbReference>
<dbReference type="GO" id="GO:0005524">
    <property type="term" value="F:ATP binding"/>
    <property type="evidence" value="ECO:0007669"/>
    <property type="project" value="UniProtKB-UniRule"/>
</dbReference>
<sequence length="392" mass="42133">MRPPVLDPELPVLLLRTDPNPFHHGTLGAIRSFGRGGVAVHADLAGRPEPSAASRYLRSRMPGEPSAARPGALLRRLAADAERIGRRALLVPLDDATAIFTAEHADDLAAHFVLPPPGTPRRVADKAALTDACERRGIAVPECHRPGSRDHLDELVAKLGLPLIAKWARPWLLAPGARSTTLVRSAEHAERLFAAAGDAAGPLLLQRLVPPGGDWFYQAYFDRAGACLFSATGRKHVAYPEHTGHTVAGEWVHNPKLDELATGIAGALGCRGVVDLDFRYDAAAGVYRLLDVNPRLGAQFRLFTDGRGLDLAAVLHLDASGRAVPPSVPRHGRTLVVENQYLRRALRTPGALGRFRGLAASGETAWFDRADPGPFLAMARASAVRVLTKGWK</sequence>
<evidence type="ECO:0000256" key="1">
    <source>
        <dbReference type="PROSITE-ProRule" id="PRU00409"/>
    </source>
</evidence>
<keyword evidence="1" id="KW-0547">Nucleotide-binding</keyword>
<dbReference type="Proteomes" id="UP000242367">
    <property type="component" value="Unassembled WGS sequence"/>
</dbReference>
<protein>
    <submittedName>
        <fullName evidence="3">Carbamoyl phosphate synthase-like protein</fullName>
    </submittedName>
</protein>
<comment type="caution">
    <text evidence="3">The sequence shown here is derived from an EMBL/GenBank/DDBJ whole genome shotgun (WGS) entry which is preliminary data.</text>
</comment>
<feature type="domain" description="ATP-grasp" evidence="2">
    <location>
        <begin position="130"/>
        <end position="320"/>
    </location>
</feature>
<gene>
    <name evidence="3" type="ORF">BTM25_05130</name>
</gene>
<keyword evidence="4" id="KW-1185">Reference proteome</keyword>
<dbReference type="Gene3D" id="3.30.470.20">
    <property type="entry name" value="ATP-grasp fold, B domain"/>
    <property type="match status" value="1"/>
</dbReference>
<dbReference type="AlphaFoldDB" id="A0A2P4UM61"/>
<name>A0A2P4UM61_9ACTN</name>
<dbReference type="EMBL" id="MTBP01000001">
    <property type="protein sequence ID" value="POM26125.1"/>
    <property type="molecule type" value="Genomic_DNA"/>
</dbReference>
<reference evidence="3 4" key="1">
    <citation type="journal article" date="2017" name="Chemistry">
        <title>Isolation, Biosynthesis and Chemical Modifications of Rubterolones A-F: Rare Tropolone Alkaloids from Actinomadura sp. 5-2.</title>
        <authorList>
            <person name="Guo H."/>
            <person name="Benndorf R."/>
            <person name="Leichnitz D."/>
            <person name="Klassen J.L."/>
            <person name="Vollmers J."/>
            <person name="Gorls H."/>
            <person name="Steinacker M."/>
            <person name="Weigel C."/>
            <person name="Dahse H.M."/>
            <person name="Kaster A.K."/>
            <person name="de Beer Z.W."/>
            <person name="Poulsen M."/>
            <person name="Beemelmanns C."/>
        </authorList>
    </citation>
    <scope>NUCLEOTIDE SEQUENCE [LARGE SCALE GENOMIC DNA]</scope>
    <source>
        <strain evidence="3 4">5-2</strain>
    </source>
</reference>
<evidence type="ECO:0000259" key="2">
    <source>
        <dbReference type="PROSITE" id="PS50975"/>
    </source>
</evidence>
<proteinExistence type="predicted"/>
<evidence type="ECO:0000313" key="3">
    <source>
        <dbReference type="EMBL" id="POM26125.1"/>
    </source>
</evidence>
<keyword evidence="1" id="KW-0067">ATP-binding</keyword>
<evidence type="ECO:0000313" key="4">
    <source>
        <dbReference type="Proteomes" id="UP000242367"/>
    </source>
</evidence>
<dbReference type="PROSITE" id="PS50975">
    <property type="entry name" value="ATP_GRASP"/>
    <property type="match status" value="1"/>
</dbReference>
<organism evidence="3 4">
    <name type="scientific">Actinomadura rubteroloni</name>
    <dbReference type="NCBI Taxonomy" id="1926885"/>
    <lineage>
        <taxon>Bacteria</taxon>
        <taxon>Bacillati</taxon>
        <taxon>Actinomycetota</taxon>
        <taxon>Actinomycetes</taxon>
        <taxon>Streptosporangiales</taxon>
        <taxon>Thermomonosporaceae</taxon>
        <taxon>Actinomadura</taxon>
    </lineage>
</organism>